<comment type="caution">
    <text evidence="2">The sequence shown here is derived from an EMBL/GenBank/DDBJ whole genome shotgun (WGS) entry which is preliminary data.</text>
</comment>
<feature type="region of interest" description="Disordered" evidence="1">
    <location>
        <begin position="72"/>
        <end position="101"/>
    </location>
</feature>
<dbReference type="AlphaFoldDB" id="A0AAN9NPI2"/>
<name>A0AAN9NPI2_PHACN</name>
<sequence length="101" mass="11608">MKSLVSAYVEFGDLETAEKLVQAMREQRRDICWVLREFTNLEYSSGNESDYYSNNDEDEDCVFEKLLPNLVDQSGNQAEPPLLPKGCLNRSAKERNGGERR</sequence>
<keyword evidence="3" id="KW-1185">Reference proteome</keyword>
<feature type="compositionally biased region" description="Basic and acidic residues" evidence="1">
    <location>
        <begin position="91"/>
        <end position="101"/>
    </location>
</feature>
<evidence type="ECO:0000256" key="1">
    <source>
        <dbReference type="SAM" id="MobiDB-lite"/>
    </source>
</evidence>
<dbReference type="Proteomes" id="UP001374584">
    <property type="component" value="Unassembled WGS sequence"/>
</dbReference>
<protein>
    <recommendedName>
        <fullName evidence="4">Pentatricopeptide repeat-containing protein</fullName>
    </recommendedName>
</protein>
<reference evidence="2 3" key="1">
    <citation type="submission" date="2024-01" db="EMBL/GenBank/DDBJ databases">
        <title>The genomes of 5 underutilized Papilionoideae crops provide insights into root nodulation and disease resistanc.</title>
        <authorList>
            <person name="Jiang F."/>
        </authorList>
    </citation>
    <scope>NUCLEOTIDE SEQUENCE [LARGE SCALE GENOMIC DNA]</scope>
    <source>
        <strain evidence="2">JINMINGXINNONG_FW02</strain>
        <tissue evidence="2">Leaves</tissue>
    </source>
</reference>
<evidence type="ECO:0008006" key="4">
    <source>
        <dbReference type="Google" id="ProtNLM"/>
    </source>
</evidence>
<dbReference type="EMBL" id="JAYMYR010000003">
    <property type="protein sequence ID" value="KAK7373448.1"/>
    <property type="molecule type" value="Genomic_DNA"/>
</dbReference>
<evidence type="ECO:0000313" key="2">
    <source>
        <dbReference type="EMBL" id="KAK7373448.1"/>
    </source>
</evidence>
<accession>A0AAN9NPI2</accession>
<proteinExistence type="predicted"/>
<gene>
    <name evidence="2" type="ORF">VNO80_06855</name>
</gene>
<evidence type="ECO:0000313" key="3">
    <source>
        <dbReference type="Proteomes" id="UP001374584"/>
    </source>
</evidence>
<organism evidence="2 3">
    <name type="scientific">Phaseolus coccineus</name>
    <name type="common">Scarlet runner bean</name>
    <name type="synonym">Phaseolus multiflorus</name>
    <dbReference type="NCBI Taxonomy" id="3886"/>
    <lineage>
        <taxon>Eukaryota</taxon>
        <taxon>Viridiplantae</taxon>
        <taxon>Streptophyta</taxon>
        <taxon>Embryophyta</taxon>
        <taxon>Tracheophyta</taxon>
        <taxon>Spermatophyta</taxon>
        <taxon>Magnoliopsida</taxon>
        <taxon>eudicotyledons</taxon>
        <taxon>Gunneridae</taxon>
        <taxon>Pentapetalae</taxon>
        <taxon>rosids</taxon>
        <taxon>fabids</taxon>
        <taxon>Fabales</taxon>
        <taxon>Fabaceae</taxon>
        <taxon>Papilionoideae</taxon>
        <taxon>50 kb inversion clade</taxon>
        <taxon>NPAAA clade</taxon>
        <taxon>indigoferoid/millettioid clade</taxon>
        <taxon>Phaseoleae</taxon>
        <taxon>Phaseolus</taxon>
    </lineage>
</organism>